<organism evidence="1 2">
    <name type="scientific">Candidatus Curtissbacteria bacterium RIFCSPLOWO2_01_FULL_42_50</name>
    <dbReference type="NCBI Taxonomy" id="1797730"/>
    <lineage>
        <taxon>Bacteria</taxon>
        <taxon>Candidatus Curtissiibacteriota</taxon>
    </lineage>
</organism>
<protein>
    <submittedName>
        <fullName evidence="1">Uncharacterized protein</fullName>
    </submittedName>
</protein>
<comment type="caution">
    <text evidence="1">The sequence shown here is derived from an EMBL/GenBank/DDBJ whole genome shotgun (WGS) entry which is preliminary data.</text>
</comment>
<accession>A0A1F5H2E1</accession>
<name>A0A1F5H2E1_9BACT</name>
<gene>
    <name evidence="1" type="ORF">A3B54_04105</name>
</gene>
<proteinExistence type="predicted"/>
<evidence type="ECO:0000313" key="2">
    <source>
        <dbReference type="Proteomes" id="UP000177039"/>
    </source>
</evidence>
<sequence length="147" mass="16633">MDFPYTLVTDWPKHQARQRYLPWINIGIRKPGTIKTVWPLGLVDSRAELTVIDHEIGKELGLNFKKAIKNTITGFGGAKVQVLIAEVEFVIDDGRGKEPTVYQDFAGFTANPFPAPHPQQTAIFGTVGLFRKVNEVSFEYPRRIHIK</sequence>
<dbReference type="Proteomes" id="UP000177039">
    <property type="component" value="Unassembled WGS sequence"/>
</dbReference>
<dbReference type="AlphaFoldDB" id="A0A1F5H2E1"/>
<dbReference type="EMBL" id="MFBT01000039">
    <property type="protein sequence ID" value="OGD98271.1"/>
    <property type="molecule type" value="Genomic_DNA"/>
</dbReference>
<evidence type="ECO:0000313" key="1">
    <source>
        <dbReference type="EMBL" id="OGD98271.1"/>
    </source>
</evidence>
<reference evidence="1 2" key="1">
    <citation type="journal article" date="2016" name="Nat. Commun.">
        <title>Thousands of microbial genomes shed light on interconnected biogeochemical processes in an aquifer system.</title>
        <authorList>
            <person name="Anantharaman K."/>
            <person name="Brown C.T."/>
            <person name="Hug L.A."/>
            <person name="Sharon I."/>
            <person name="Castelle C.J."/>
            <person name="Probst A.J."/>
            <person name="Thomas B.C."/>
            <person name="Singh A."/>
            <person name="Wilkins M.J."/>
            <person name="Karaoz U."/>
            <person name="Brodie E.L."/>
            <person name="Williams K.H."/>
            <person name="Hubbard S.S."/>
            <person name="Banfield J.F."/>
        </authorList>
    </citation>
    <scope>NUCLEOTIDE SEQUENCE [LARGE SCALE GENOMIC DNA]</scope>
</reference>